<name>K1W6P7_TRIAC</name>
<evidence type="ECO:0000256" key="1">
    <source>
        <dbReference type="SAM" id="MobiDB-lite"/>
    </source>
</evidence>
<feature type="compositionally biased region" description="Low complexity" evidence="1">
    <location>
        <begin position="58"/>
        <end position="69"/>
    </location>
</feature>
<protein>
    <submittedName>
        <fullName evidence="2">Uncharacterized protein</fullName>
    </submittedName>
</protein>
<dbReference type="Proteomes" id="UP000006757">
    <property type="component" value="Unassembled WGS sequence"/>
</dbReference>
<comment type="caution">
    <text evidence="2">The sequence shown here is derived from an EMBL/GenBank/DDBJ whole genome shotgun (WGS) entry which is preliminary data.</text>
</comment>
<gene>
    <name evidence="2" type="ORF">A1Q2_01096</name>
</gene>
<feature type="region of interest" description="Disordered" evidence="1">
    <location>
        <begin position="316"/>
        <end position="371"/>
    </location>
</feature>
<dbReference type="AlphaFoldDB" id="K1W6P7"/>
<sequence>MPSATALNNLLDANGVPITATRLRQLFEDADAVQTQFRTVVAALASPMVLNENGAPASSSPSTETTWSSLDAAGDDFDEDNCLRLGDPTTPPVPVALGSRRPRNIFAPVTPPAPQRSHDHSSPMSMTTVNSAHIVVTEGSHDRQPFLARLLQVASDASHALEETVAPGFEESDSTASSSDSSVTRGASVHAAAHHDIYLSLLSGECMDAQFRSIRQEHAVQKIAEERGLNEGYARQLVLPLPRHLLVATSPPDATSVRRRLQVLDSPFSIAHTPNSVRVRVSTPENETLFEFGFEDLDESVHEHWNNVTSWLEMMRRSGSAPGPSTPPGSSTETPQAPRRCKRTWRGEDDSDAPSSPDTPKRTSPSRKKRK</sequence>
<organism evidence="2 3">
    <name type="scientific">Trichosporon asahii var. asahii (strain CBS 8904)</name>
    <name type="common">Yeast</name>
    <dbReference type="NCBI Taxonomy" id="1220162"/>
    <lineage>
        <taxon>Eukaryota</taxon>
        <taxon>Fungi</taxon>
        <taxon>Dikarya</taxon>
        <taxon>Basidiomycota</taxon>
        <taxon>Agaricomycotina</taxon>
        <taxon>Tremellomycetes</taxon>
        <taxon>Trichosporonales</taxon>
        <taxon>Trichosporonaceae</taxon>
        <taxon>Trichosporon</taxon>
    </lineage>
</organism>
<keyword evidence="3" id="KW-1185">Reference proteome</keyword>
<evidence type="ECO:0000313" key="2">
    <source>
        <dbReference type="EMBL" id="EKD04593.1"/>
    </source>
</evidence>
<dbReference type="EMBL" id="AMBO01000220">
    <property type="protein sequence ID" value="EKD04593.1"/>
    <property type="molecule type" value="Genomic_DNA"/>
</dbReference>
<feature type="compositionally biased region" description="Low complexity" evidence="1">
    <location>
        <begin position="318"/>
        <end position="335"/>
    </location>
</feature>
<accession>K1W6P7</accession>
<reference evidence="2 3" key="1">
    <citation type="journal article" date="2012" name="Eukaryot. Cell">
        <title>Genome sequence of the Trichosporon asahii environmental strain CBS 8904.</title>
        <authorList>
            <person name="Yang R.Y."/>
            <person name="Li H.T."/>
            <person name="Zhu H."/>
            <person name="Zhou G.P."/>
            <person name="Wang M."/>
            <person name="Wang L."/>
        </authorList>
    </citation>
    <scope>NUCLEOTIDE SEQUENCE [LARGE SCALE GENOMIC DNA]</scope>
    <source>
        <strain evidence="2 3">CBS 8904</strain>
    </source>
</reference>
<proteinExistence type="predicted"/>
<evidence type="ECO:0000313" key="3">
    <source>
        <dbReference type="Proteomes" id="UP000006757"/>
    </source>
</evidence>
<dbReference type="HOGENOM" id="CLU_746367_0_0_1"/>
<dbReference type="InParanoid" id="K1W6P7"/>
<feature type="region of interest" description="Disordered" evidence="1">
    <location>
        <begin position="52"/>
        <end position="124"/>
    </location>
</feature>